<evidence type="ECO:0000313" key="1">
    <source>
        <dbReference type="EMBL" id="KAI3823188.1"/>
    </source>
</evidence>
<protein>
    <submittedName>
        <fullName evidence="1">Uncharacterized protein</fullName>
    </submittedName>
</protein>
<accession>A0ACB9JTD9</accession>
<evidence type="ECO:0000313" key="2">
    <source>
        <dbReference type="Proteomes" id="UP001056120"/>
    </source>
</evidence>
<proteinExistence type="predicted"/>
<keyword evidence="2" id="KW-1185">Reference proteome</keyword>
<dbReference type="EMBL" id="CM042019">
    <property type="protein sequence ID" value="KAI3823188.1"/>
    <property type="molecule type" value="Genomic_DNA"/>
</dbReference>
<organism evidence="1 2">
    <name type="scientific">Smallanthus sonchifolius</name>
    <dbReference type="NCBI Taxonomy" id="185202"/>
    <lineage>
        <taxon>Eukaryota</taxon>
        <taxon>Viridiplantae</taxon>
        <taxon>Streptophyta</taxon>
        <taxon>Embryophyta</taxon>
        <taxon>Tracheophyta</taxon>
        <taxon>Spermatophyta</taxon>
        <taxon>Magnoliopsida</taxon>
        <taxon>eudicotyledons</taxon>
        <taxon>Gunneridae</taxon>
        <taxon>Pentapetalae</taxon>
        <taxon>asterids</taxon>
        <taxon>campanulids</taxon>
        <taxon>Asterales</taxon>
        <taxon>Asteraceae</taxon>
        <taxon>Asteroideae</taxon>
        <taxon>Heliantheae alliance</taxon>
        <taxon>Millerieae</taxon>
        <taxon>Smallanthus</taxon>
    </lineage>
</organism>
<dbReference type="Proteomes" id="UP001056120">
    <property type="component" value="Linkage Group LG02"/>
</dbReference>
<name>A0ACB9JTD9_9ASTR</name>
<sequence>MEILMKQEEHEDGGSEFWLRIMGKLFSRCFRMVNFRCHMIEFAGVESRKTGIRPPTDDRFCLLACVSKEIGQDM</sequence>
<reference evidence="1 2" key="2">
    <citation type="journal article" date="2022" name="Mol. Ecol. Resour.">
        <title>The genomes of chicory, endive, great burdock and yacon provide insights into Asteraceae paleo-polyploidization history and plant inulin production.</title>
        <authorList>
            <person name="Fan W."/>
            <person name="Wang S."/>
            <person name="Wang H."/>
            <person name="Wang A."/>
            <person name="Jiang F."/>
            <person name="Liu H."/>
            <person name="Zhao H."/>
            <person name="Xu D."/>
            <person name="Zhang Y."/>
        </authorList>
    </citation>
    <scope>NUCLEOTIDE SEQUENCE [LARGE SCALE GENOMIC DNA]</scope>
    <source>
        <strain evidence="2">cv. Yunnan</strain>
        <tissue evidence="1">Leaves</tissue>
    </source>
</reference>
<comment type="caution">
    <text evidence="1">The sequence shown here is derived from an EMBL/GenBank/DDBJ whole genome shotgun (WGS) entry which is preliminary data.</text>
</comment>
<gene>
    <name evidence="1" type="ORF">L1987_04620</name>
</gene>
<reference evidence="2" key="1">
    <citation type="journal article" date="2022" name="Mol. Ecol. Resour.">
        <title>The genomes of chicory, endive, great burdock and yacon provide insights into Asteraceae palaeo-polyploidization history and plant inulin production.</title>
        <authorList>
            <person name="Fan W."/>
            <person name="Wang S."/>
            <person name="Wang H."/>
            <person name="Wang A."/>
            <person name="Jiang F."/>
            <person name="Liu H."/>
            <person name="Zhao H."/>
            <person name="Xu D."/>
            <person name="Zhang Y."/>
        </authorList>
    </citation>
    <scope>NUCLEOTIDE SEQUENCE [LARGE SCALE GENOMIC DNA]</scope>
    <source>
        <strain evidence="2">cv. Yunnan</strain>
    </source>
</reference>